<dbReference type="Proteomes" id="UP001596250">
    <property type="component" value="Unassembled WGS sequence"/>
</dbReference>
<organism evidence="5 6">
    <name type="scientific">Marinicrinis lubricantis</name>
    <dbReference type="NCBI Taxonomy" id="2086470"/>
    <lineage>
        <taxon>Bacteria</taxon>
        <taxon>Bacillati</taxon>
        <taxon>Bacillota</taxon>
        <taxon>Bacilli</taxon>
        <taxon>Bacillales</taxon>
        <taxon>Paenibacillaceae</taxon>
    </lineage>
</organism>
<name>A0ABW1IUQ3_9BACL</name>
<keyword evidence="6" id="KW-1185">Reference proteome</keyword>
<protein>
    <recommendedName>
        <fullName evidence="2 4">GTP cyclohydrolase 1 type 2 homolog</fullName>
    </recommendedName>
</protein>
<dbReference type="SUPFAM" id="SSF102705">
    <property type="entry name" value="NIF3 (NGG1p interacting factor 3)-like"/>
    <property type="match status" value="1"/>
</dbReference>
<evidence type="ECO:0000256" key="4">
    <source>
        <dbReference type="PIRNR" id="PIRNR037489"/>
    </source>
</evidence>
<dbReference type="InterPro" id="IPR015867">
    <property type="entry name" value="N-reg_PII/ATP_PRibTrfase_C"/>
</dbReference>
<sequence>MFAKGAAVIQLFEEWVPKSLAVEDDKIGLQLGTLQKEIKKVMVTLEITDEVIDEAIAEKVDLIIAHHAIIFRPLKHLQTDQPAGKRYEKCIKNDIAVYIAHTNLDIAEGGINDMMAEALGISKTKVLSVTQTEPLLKLAVYVPEEHHDKLMHAVMQAGAGHIGAYSHCSFNTEGIGTFLPEEGTKPYVGSQGKLEQVKELRLETIVPERKLKRVVQAMLKAHPYEEPAYDVYPLKLEGKPFGLGRVGKLEQEVTLREFNEVVKKAFDVPMTRVVGDLDRMVRKVAVMGGQGARYMSSAIFQGADVFVTGDIDYHTAQDALAAGMCLIDPGHHTEQIMKSPVAEYLHRRFQEQGYATEVVVSNVQTEPFQFI</sequence>
<dbReference type="InterPro" id="IPR017221">
    <property type="entry name" value="DUF34/NIF3_bac"/>
</dbReference>
<comment type="similarity">
    <text evidence="1 4">Belongs to the GTP cyclohydrolase I type 2/NIF3 family.</text>
</comment>
<evidence type="ECO:0000256" key="2">
    <source>
        <dbReference type="ARBA" id="ARBA00022112"/>
    </source>
</evidence>
<comment type="caution">
    <text evidence="5">The sequence shown here is derived from an EMBL/GenBank/DDBJ whole genome shotgun (WGS) entry which is preliminary data.</text>
</comment>
<dbReference type="Gene3D" id="3.30.70.120">
    <property type="match status" value="1"/>
</dbReference>
<dbReference type="InterPro" id="IPR036069">
    <property type="entry name" value="DUF34/NIF3_sf"/>
</dbReference>
<gene>
    <name evidence="5" type="ORF">ACFPXP_20725</name>
</gene>
<dbReference type="PANTHER" id="PTHR13799:SF14">
    <property type="entry name" value="GTP CYCLOHYDROLASE 1 TYPE 2 HOMOLOG"/>
    <property type="match status" value="1"/>
</dbReference>
<dbReference type="NCBIfam" id="TIGR00486">
    <property type="entry name" value="YbgI_SA1388"/>
    <property type="match status" value="1"/>
</dbReference>
<dbReference type="PIRSF" id="PIRSF037489">
    <property type="entry name" value="UCP037489_NIF3_YqfO"/>
    <property type="match status" value="1"/>
</dbReference>
<dbReference type="Gene3D" id="3.40.1390.30">
    <property type="entry name" value="NIF3 (NGG1p interacting factor 3)-like"/>
    <property type="match status" value="3"/>
</dbReference>
<evidence type="ECO:0000256" key="1">
    <source>
        <dbReference type="ARBA" id="ARBA00006964"/>
    </source>
</evidence>
<accession>A0ABW1IUQ3</accession>
<dbReference type="Pfam" id="PF01784">
    <property type="entry name" value="DUF34_NIF3"/>
    <property type="match status" value="1"/>
</dbReference>
<proteinExistence type="inferred from homology"/>
<dbReference type="RefSeq" id="WP_379896345.1">
    <property type="nucleotide sequence ID" value="NZ_CBCSCT010000007.1"/>
</dbReference>
<dbReference type="InterPro" id="IPR002678">
    <property type="entry name" value="DUF34/NIF3"/>
</dbReference>
<keyword evidence="3 4" id="KW-0479">Metal-binding</keyword>
<reference evidence="6" key="1">
    <citation type="journal article" date="2019" name="Int. J. Syst. Evol. Microbiol.">
        <title>The Global Catalogue of Microorganisms (GCM) 10K type strain sequencing project: providing services to taxonomists for standard genome sequencing and annotation.</title>
        <authorList>
            <consortium name="The Broad Institute Genomics Platform"/>
            <consortium name="The Broad Institute Genome Sequencing Center for Infectious Disease"/>
            <person name="Wu L."/>
            <person name="Ma J."/>
        </authorList>
    </citation>
    <scope>NUCLEOTIDE SEQUENCE [LARGE SCALE GENOMIC DNA]</scope>
    <source>
        <strain evidence="6">CCM 8749</strain>
    </source>
</reference>
<evidence type="ECO:0000313" key="6">
    <source>
        <dbReference type="Proteomes" id="UP001596250"/>
    </source>
</evidence>
<evidence type="ECO:0000256" key="3">
    <source>
        <dbReference type="ARBA" id="ARBA00022723"/>
    </source>
</evidence>
<evidence type="ECO:0000313" key="5">
    <source>
        <dbReference type="EMBL" id="MFC5988834.1"/>
    </source>
</evidence>
<dbReference type="EMBL" id="JBHSQV010000185">
    <property type="protein sequence ID" value="MFC5988834.1"/>
    <property type="molecule type" value="Genomic_DNA"/>
</dbReference>
<dbReference type="PANTHER" id="PTHR13799">
    <property type="entry name" value="NGG1 INTERACTING FACTOR 3"/>
    <property type="match status" value="1"/>
</dbReference>